<proteinExistence type="predicted"/>
<dbReference type="EMBL" id="JABCIY010000027">
    <property type="protein sequence ID" value="KAF7196319.1"/>
    <property type="molecule type" value="Genomic_DNA"/>
</dbReference>
<feature type="region of interest" description="Disordered" evidence="1">
    <location>
        <begin position="121"/>
        <end position="140"/>
    </location>
</feature>
<organism evidence="2 3">
    <name type="scientific">Pseudocercospora fuligena</name>
    <dbReference type="NCBI Taxonomy" id="685502"/>
    <lineage>
        <taxon>Eukaryota</taxon>
        <taxon>Fungi</taxon>
        <taxon>Dikarya</taxon>
        <taxon>Ascomycota</taxon>
        <taxon>Pezizomycotina</taxon>
        <taxon>Dothideomycetes</taxon>
        <taxon>Dothideomycetidae</taxon>
        <taxon>Mycosphaerellales</taxon>
        <taxon>Mycosphaerellaceae</taxon>
        <taxon>Pseudocercospora</taxon>
    </lineage>
</organism>
<dbReference type="Proteomes" id="UP000660729">
    <property type="component" value="Unassembled WGS sequence"/>
</dbReference>
<evidence type="ECO:0000256" key="1">
    <source>
        <dbReference type="SAM" id="MobiDB-lite"/>
    </source>
</evidence>
<gene>
    <name evidence="2" type="ORF">HII31_02386</name>
</gene>
<evidence type="ECO:0000313" key="2">
    <source>
        <dbReference type="EMBL" id="KAF7196319.1"/>
    </source>
</evidence>
<reference evidence="2" key="1">
    <citation type="submission" date="2020-04" db="EMBL/GenBank/DDBJ databases">
        <title>Draft genome resource of the tomato pathogen Pseudocercospora fuligena.</title>
        <authorList>
            <person name="Zaccaron A."/>
        </authorList>
    </citation>
    <scope>NUCLEOTIDE SEQUENCE</scope>
    <source>
        <strain evidence="2">PF001</strain>
    </source>
</reference>
<feature type="compositionally biased region" description="Low complexity" evidence="1">
    <location>
        <begin position="235"/>
        <end position="250"/>
    </location>
</feature>
<protein>
    <submittedName>
        <fullName evidence="2">Uncharacterized protein</fullName>
    </submittedName>
</protein>
<accession>A0A8H6VQ17</accession>
<feature type="compositionally biased region" description="Low complexity" evidence="1">
    <location>
        <begin position="129"/>
        <end position="140"/>
    </location>
</feature>
<evidence type="ECO:0000313" key="3">
    <source>
        <dbReference type="Proteomes" id="UP000660729"/>
    </source>
</evidence>
<name>A0A8H6VQ17_9PEZI</name>
<feature type="region of interest" description="Disordered" evidence="1">
    <location>
        <begin position="220"/>
        <end position="252"/>
    </location>
</feature>
<dbReference type="OrthoDB" id="3898724at2759"/>
<sequence length="348" mass="38628">MSTPHTLRQPVYRRPSWAQRDKSYEHYMRKDLAIDRSPGHDFGMENFSYDEAHLSKWQMPKDLEDSLPAELRDTATDWRYAGAALCTSLDRLAKLDDESLYRGYPEKSLSHLSRINSMSTAASGAGIDTPPLSSPVSPTPMSLKSSLLPLEKLSQLNDSVAPRQILGMETPPFTPVDSQACPTPELQGHAPAAVPPMPDVHRLSRHLSREARTDSVTGAGMGEAAAAQSEKPQVTGSFSSAMSDTSSTPSGPAFDETAWETFLNAYKAELQDTRSNAWVRLKGCGYTVDKLRVEKGLESEWHDVVEKFNEWWSSMKPQLATYEEKVKQLEAPTIELVQMERLAKGLSV</sequence>
<dbReference type="AlphaFoldDB" id="A0A8H6VQ17"/>
<keyword evidence="3" id="KW-1185">Reference proteome</keyword>
<comment type="caution">
    <text evidence="2">The sequence shown here is derived from an EMBL/GenBank/DDBJ whole genome shotgun (WGS) entry which is preliminary data.</text>
</comment>